<reference evidence="1 2" key="1">
    <citation type="submission" date="2018-05" db="EMBL/GenBank/DDBJ databases">
        <title>complete genome sequence of Aquabacterium olei NBRC 110486.</title>
        <authorList>
            <person name="Tang B."/>
            <person name="Chang J."/>
            <person name="Zhang L."/>
            <person name="Yang H."/>
        </authorList>
    </citation>
    <scope>NUCLEOTIDE SEQUENCE [LARGE SCALE GENOMIC DNA]</scope>
    <source>
        <strain evidence="1 2">NBRC 110486</strain>
    </source>
</reference>
<dbReference type="EMBL" id="CP029210">
    <property type="protein sequence ID" value="AWI53572.1"/>
    <property type="molecule type" value="Genomic_DNA"/>
</dbReference>
<name>A0A2U8FR68_9BURK</name>
<dbReference type="OrthoDB" id="9811176at2"/>
<dbReference type="SUPFAM" id="SSF52540">
    <property type="entry name" value="P-loop containing nucleoside triphosphate hydrolases"/>
    <property type="match status" value="1"/>
</dbReference>
<dbReference type="InterPro" id="IPR047610">
    <property type="entry name" value="ImuA_translesion"/>
</dbReference>
<evidence type="ECO:0000313" key="2">
    <source>
        <dbReference type="Proteomes" id="UP000244892"/>
    </source>
</evidence>
<sequence>MPLSLSTPALPSATAAIRQLEANLPAHVARAMWRGQDLGGAQGETVSSGFAELDAELPGGGWPGQNLIEILQPVHHQAEWRLLSPAVATLLQQGARLLLVGPPHTPGLQGLVPEGVKPQQLVWLQAHTAAERLWAAEQALKAECLSVILLWLPQARPEQLRRLQACASRHAGLCFVIRPLAAQADASAAPLRLRLELGAWPVPMQVQVLKRRGPLHTRPIVLARWPAGLRPLLPAVLPTATPPAPRPMVPTQRPATVASAASRPVLAHALLDRPDSLGLPDRGALVRAAGAQP</sequence>
<keyword evidence="2" id="KW-1185">Reference proteome</keyword>
<protein>
    <submittedName>
        <fullName evidence="1">Translesion DNA synthesis-associated protein ImuA</fullName>
    </submittedName>
</protein>
<dbReference type="Gene3D" id="3.40.50.300">
    <property type="entry name" value="P-loop containing nucleotide triphosphate hydrolases"/>
    <property type="match status" value="1"/>
</dbReference>
<evidence type="ECO:0000313" key="1">
    <source>
        <dbReference type="EMBL" id="AWI53572.1"/>
    </source>
</evidence>
<dbReference type="KEGG" id="aon:DEH84_09105"/>
<dbReference type="NCBIfam" id="NF033429">
    <property type="entry name" value="ImuA_translesion"/>
    <property type="match status" value="1"/>
</dbReference>
<organism evidence="1 2">
    <name type="scientific">Aquabacterium olei</name>
    <dbReference type="NCBI Taxonomy" id="1296669"/>
    <lineage>
        <taxon>Bacteria</taxon>
        <taxon>Pseudomonadati</taxon>
        <taxon>Pseudomonadota</taxon>
        <taxon>Betaproteobacteria</taxon>
        <taxon>Burkholderiales</taxon>
        <taxon>Aquabacterium</taxon>
    </lineage>
</organism>
<accession>A0A2U8FR68</accession>
<dbReference type="InterPro" id="IPR027417">
    <property type="entry name" value="P-loop_NTPase"/>
</dbReference>
<dbReference type="Proteomes" id="UP000244892">
    <property type="component" value="Chromosome"/>
</dbReference>
<dbReference type="AlphaFoldDB" id="A0A2U8FR68"/>
<proteinExistence type="predicted"/>
<gene>
    <name evidence="1" type="primary">imuA</name>
    <name evidence="1" type="ORF">DEH84_09105</name>
</gene>
<dbReference type="RefSeq" id="WP_109036572.1">
    <property type="nucleotide sequence ID" value="NZ_CP029210.1"/>
</dbReference>